<evidence type="ECO:0000313" key="3">
    <source>
        <dbReference type="RefSeq" id="XP_011102097.1"/>
    </source>
</evidence>
<feature type="compositionally biased region" description="Basic and acidic residues" evidence="1">
    <location>
        <begin position="340"/>
        <end position="351"/>
    </location>
</feature>
<feature type="compositionally biased region" description="Basic and acidic residues" evidence="1">
    <location>
        <begin position="1"/>
        <end position="21"/>
    </location>
</feature>
<feature type="compositionally biased region" description="Polar residues" evidence="1">
    <location>
        <begin position="473"/>
        <end position="489"/>
    </location>
</feature>
<evidence type="ECO:0000313" key="11">
    <source>
        <dbReference type="RefSeq" id="XP_020547225.1"/>
    </source>
</evidence>
<feature type="compositionally biased region" description="Basic and acidic residues" evidence="1">
    <location>
        <begin position="454"/>
        <end position="471"/>
    </location>
</feature>
<evidence type="ECO:0000313" key="8">
    <source>
        <dbReference type="RefSeq" id="XP_011102103.1"/>
    </source>
</evidence>
<evidence type="ECO:0000313" key="13">
    <source>
        <dbReference type="RefSeq" id="XP_020547227.1"/>
    </source>
</evidence>
<dbReference type="RefSeq" id="XP_020547241.1">
    <property type="nucleotide sequence ID" value="XM_020691582.1"/>
</dbReference>
<dbReference type="RefSeq" id="XP_011102098.1">
    <property type="nucleotide sequence ID" value="XM_011103796.2"/>
</dbReference>
<dbReference type="RefSeq" id="XP_011102103.1">
    <property type="nucleotide sequence ID" value="XM_011103801.2"/>
</dbReference>
<organism evidence="2 7">
    <name type="scientific">Sesamum indicum</name>
    <name type="common">Oriental sesame</name>
    <name type="synonym">Sesamum orientale</name>
    <dbReference type="NCBI Taxonomy" id="4182"/>
    <lineage>
        <taxon>Eukaryota</taxon>
        <taxon>Viridiplantae</taxon>
        <taxon>Streptophyta</taxon>
        <taxon>Embryophyta</taxon>
        <taxon>Tracheophyta</taxon>
        <taxon>Spermatophyta</taxon>
        <taxon>Magnoliopsida</taxon>
        <taxon>eudicotyledons</taxon>
        <taxon>Gunneridae</taxon>
        <taxon>Pentapetalae</taxon>
        <taxon>asterids</taxon>
        <taxon>lamiids</taxon>
        <taxon>Lamiales</taxon>
        <taxon>Pedaliaceae</taxon>
        <taxon>Sesamum</taxon>
    </lineage>
</organism>
<gene>
    <name evidence="3 4 5 6 7 8 9 10 11 12 13 14 15 16 17 18 19 20 21 22 23 24 25 26 27 28" type="primary">LOC105180144</name>
</gene>
<evidence type="ECO:0000313" key="21">
    <source>
        <dbReference type="RefSeq" id="XP_020547235.1"/>
    </source>
</evidence>
<evidence type="ECO:0000256" key="1">
    <source>
        <dbReference type="SAM" id="MobiDB-lite"/>
    </source>
</evidence>
<dbReference type="RefSeq" id="XP_020547229.1">
    <property type="nucleotide sequence ID" value="XM_020691570.1"/>
</dbReference>
<evidence type="ECO:0000313" key="16">
    <source>
        <dbReference type="RefSeq" id="XP_020547230.1"/>
    </source>
</evidence>
<feature type="region of interest" description="Disordered" evidence="1">
    <location>
        <begin position="233"/>
        <end position="288"/>
    </location>
</feature>
<evidence type="ECO:0000313" key="28">
    <source>
        <dbReference type="RefSeq" id="XP_020547242.1"/>
    </source>
</evidence>
<sequence length="600" mass="65764">MKENQDATFHDSKSFEGDTDHLTCGSKEIYKLDDSKRDTTPLAFDAKGRDECWNLRVMDNFSMGNENGSVDSPRKKDQNGLSHHLGGWEKDADSLSKDQQSPQYSLKVEEVTIGNGNESIDSSTPCNGASLFETVTSVFTDKNVTECELPELEVCYKEINHQIVKDICVDEGRYEDQKVIEIYKDDKSRHYFPESHYNNNHGEDSGGVGKELLVSDRIEASFMEITNGTSAIQCGSKEEYDGKSVDQGRLESPSDSSGYKDTAKHCDPGDSVQTGEANQAAIHSSEEVSLVDRELPIQEFGTRSFLRSFLNSLDGDGNKVTQPPDQISNGKASTKSHAASSEEKQGPKEDVQASSLLYNSKVESGSITFNFNSPAPVLAGITNRLTENVKEQSFDSGDMQEHKDADVDNLPDGGQVQCAGDSTADVQEPSLIIKNGNFDGSSATGHVPPVGIKEGSEENVHEQTPENKDDNSADLSQDCQLQFPNNKSQSSRKDDVQALEPNVPRHEHRNSGNVPVVSQLQYDAGETSFSAAGLISYSGPIAFSGSLSHRSDGSTTSGRSFAFPVLQSEWNSSPVRMAKADRRHFRKHKGWRLGLLCCRF</sequence>
<dbReference type="RefSeq" id="XP_020547242.1">
    <property type="nucleotide sequence ID" value="XM_020691583.1"/>
</dbReference>
<evidence type="ECO:0000313" key="20">
    <source>
        <dbReference type="RefSeq" id="XP_020547234.1"/>
    </source>
</evidence>
<dbReference type="RefSeq" id="XP_020547230.1">
    <property type="nucleotide sequence ID" value="XM_020691571.1"/>
</dbReference>
<reference evidence="3 4" key="1">
    <citation type="submission" date="2025-04" db="UniProtKB">
        <authorList>
            <consortium name="RefSeq"/>
        </authorList>
    </citation>
    <scope>IDENTIFICATION</scope>
</reference>
<evidence type="ECO:0000313" key="9">
    <source>
        <dbReference type="RefSeq" id="XP_011102104.1"/>
    </source>
</evidence>
<evidence type="ECO:0000313" key="17">
    <source>
        <dbReference type="RefSeq" id="XP_020547231.1"/>
    </source>
</evidence>
<dbReference type="RefSeq" id="XP_020547234.1">
    <property type="nucleotide sequence ID" value="XM_020691575.1"/>
</dbReference>
<dbReference type="RefSeq" id="XP_011102099.1">
    <property type="nucleotide sequence ID" value="XM_011103797.2"/>
</dbReference>
<dbReference type="RefSeq" id="XP_011102101.1">
    <property type="nucleotide sequence ID" value="XM_011103799.2"/>
</dbReference>
<protein>
    <submittedName>
        <fullName evidence="3 4">Uncharacterized protein LOC105180144 isoform X1</fullName>
    </submittedName>
</protein>
<feature type="region of interest" description="Disordered" evidence="1">
    <location>
        <begin position="314"/>
        <end position="351"/>
    </location>
</feature>
<dbReference type="RefSeq" id="XP_011102102.1">
    <property type="nucleotide sequence ID" value="XM_011103800.2"/>
</dbReference>
<dbReference type="RefSeq" id="XP_011102097.1">
    <property type="nucleotide sequence ID" value="XM_011103795.2"/>
</dbReference>
<dbReference type="RefSeq" id="XP_020547233.1">
    <property type="nucleotide sequence ID" value="XM_020691574.1"/>
</dbReference>
<evidence type="ECO:0000313" key="5">
    <source>
        <dbReference type="RefSeq" id="XP_011102099.1"/>
    </source>
</evidence>
<dbReference type="RefSeq" id="XP_020547237.1">
    <property type="nucleotide sequence ID" value="XM_020691578.1"/>
</dbReference>
<evidence type="ECO:0000313" key="19">
    <source>
        <dbReference type="RefSeq" id="XP_020547233.1"/>
    </source>
</evidence>
<evidence type="ECO:0000313" key="7">
    <source>
        <dbReference type="RefSeq" id="XP_011102102.1"/>
    </source>
</evidence>
<feature type="region of interest" description="Disordered" evidence="1">
    <location>
        <begin position="64"/>
        <end position="104"/>
    </location>
</feature>
<dbReference type="RefSeq" id="XP_020547239.1">
    <property type="nucleotide sequence ID" value="XM_020691580.1"/>
</dbReference>
<dbReference type="RefSeq" id="XP_020547225.1">
    <property type="nucleotide sequence ID" value="XM_020691566.1"/>
</dbReference>
<evidence type="ECO:0000313" key="10">
    <source>
        <dbReference type="RefSeq" id="XP_020547224.1"/>
    </source>
</evidence>
<dbReference type="RefSeq" id="XP_011102104.1">
    <property type="nucleotide sequence ID" value="XM_011103802.2"/>
</dbReference>
<evidence type="ECO:0000313" key="4">
    <source>
        <dbReference type="RefSeq" id="XP_011102098.1"/>
    </source>
</evidence>
<evidence type="ECO:0000313" key="25">
    <source>
        <dbReference type="RefSeq" id="XP_020547239.1"/>
    </source>
</evidence>
<evidence type="ECO:0000313" key="15">
    <source>
        <dbReference type="RefSeq" id="XP_020547229.1"/>
    </source>
</evidence>
<evidence type="ECO:0000313" key="12">
    <source>
        <dbReference type="RefSeq" id="XP_020547226.1"/>
    </source>
</evidence>
<dbReference type="RefSeq" id="XP_020547240.1">
    <property type="nucleotide sequence ID" value="XM_020691581.1"/>
</dbReference>
<name>A0A6I9V2S5_SESIN</name>
<evidence type="ECO:0000313" key="14">
    <source>
        <dbReference type="RefSeq" id="XP_020547228.1"/>
    </source>
</evidence>
<keyword evidence="2" id="KW-1185">Reference proteome</keyword>
<dbReference type="Proteomes" id="UP000504604">
    <property type="component" value="Unplaced"/>
</dbReference>
<feature type="region of interest" description="Disordered" evidence="1">
    <location>
        <begin position="392"/>
        <end position="516"/>
    </location>
</feature>
<feature type="region of interest" description="Disordered" evidence="1">
    <location>
        <begin position="1"/>
        <end position="22"/>
    </location>
</feature>
<dbReference type="PANTHER" id="PTHR33914">
    <property type="entry name" value="18S PRE-RIBOSOMAL ASSEMBLY PROTEIN GAR2-LIKE PROTEIN"/>
    <property type="match status" value="1"/>
</dbReference>
<feature type="compositionally biased region" description="Basic and acidic residues" evidence="1">
    <location>
        <begin position="236"/>
        <end position="249"/>
    </location>
</feature>
<feature type="compositionally biased region" description="Basic and acidic residues" evidence="1">
    <location>
        <begin position="392"/>
        <end position="406"/>
    </location>
</feature>
<dbReference type="AlphaFoldDB" id="A0A6I9V2S5"/>
<dbReference type="RefSeq" id="XP_020547231.1">
    <property type="nucleotide sequence ID" value="XM_020691572.1"/>
</dbReference>
<dbReference type="RefSeq" id="XP_020547238.1">
    <property type="nucleotide sequence ID" value="XM_020691579.1"/>
</dbReference>
<evidence type="ECO:0000313" key="23">
    <source>
        <dbReference type="RefSeq" id="XP_020547237.1"/>
    </source>
</evidence>
<accession>A0A6I9V2S5</accession>
<dbReference type="InterPro" id="IPR040378">
    <property type="entry name" value="BASL"/>
</dbReference>
<dbReference type="OrthoDB" id="1911032at2759"/>
<dbReference type="RefSeq" id="XP_020547228.1">
    <property type="nucleotide sequence ID" value="XM_020691569.1"/>
</dbReference>
<dbReference type="RefSeq" id="XP_020547235.1">
    <property type="nucleotide sequence ID" value="XM_020691576.1"/>
</dbReference>
<dbReference type="GeneID" id="105180144"/>
<evidence type="ECO:0000313" key="18">
    <source>
        <dbReference type="RefSeq" id="XP_020547232.1"/>
    </source>
</evidence>
<dbReference type="GO" id="GO:0009786">
    <property type="term" value="P:regulation of asymmetric cell division"/>
    <property type="evidence" value="ECO:0007669"/>
    <property type="project" value="InterPro"/>
</dbReference>
<evidence type="ECO:0000313" key="27">
    <source>
        <dbReference type="RefSeq" id="XP_020547241.1"/>
    </source>
</evidence>
<dbReference type="RefSeq" id="XP_020547226.1">
    <property type="nucleotide sequence ID" value="XM_020691567.1"/>
</dbReference>
<feature type="compositionally biased region" description="Basic and acidic residues" evidence="1">
    <location>
        <begin position="86"/>
        <end position="96"/>
    </location>
</feature>
<proteinExistence type="predicted"/>
<evidence type="ECO:0000313" key="2">
    <source>
        <dbReference type="Proteomes" id="UP000504604"/>
    </source>
</evidence>
<evidence type="ECO:0000313" key="24">
    <source>
        <dbReference type="RefSeq" id="XP_020547238.1"/>
    </source>
</evidence>
<evidence type="ECO:0000313" key="6">
    <source>
        <dbReference type="RefSeq" id="XP_011102101.1"/>
    </source>
</evidence>
<dbReference type="RefSeq" id="XP_020547236.1">
    <property type="nucleotide sequence ID" value="XM_020691577.1"/>
</dbReference>
<dbReference type="RefSeq" id="XP_020547232.1">
    <property type="nucleotide sequence ID" value="XM_020691573.1"/>
</dbReference>
<dbReference type="RefSeq" id="XP_020547224.1">
    <property type="nucleotide sequence ID" value="XM_020691565.1"/>
</dbReference>
<evidence type="ECO:0000313" key="26">
    <source>
        <dbReference type="RefSeq" id="XP_020547240.1"/>
    </source>
</evidence>
<evidence type="ECO:0000313" key="22">
    <source>
        <dbReference type="RefSeq" id="XP_020547236.1"/>
    </source>
</evidence>
<dbReference type="PANTHER" id="PTHR33914:SF2">
    <property type="entry name" value="OS02G0582100 PROTEIN"/>
    <property type="match status" value="1"/>
</dbReference>
<dbReference type="RefSeq" id="XP_020547227.1">
    <property type="nucleotide sequence ID" value="XM_020691568.1"/>
</dbReference>
<dbReference type="KEGG" id="sind:105180144"/>
<feature type="compositionally biased region" description="Polar residues" evidence="1">
    <location>
        <begin position="319"/>
        <end position="339"/>
    </location>
</feature>